<accession>A0A2M7R9Z1</accession>
<protein>
    <recommendedName>
        <fullName evidence="1">Glycosyltransferase 2-like domain-containing protein</fullName>
    </recommendedName>
</protein>
<dbReference type="CDD" id="cd00761">
    <property type="entry name" value="Glyco_tranf_GTA_type"/>
    <property type="match status" value="1"/>
</dbReference>
<evidence type="ECO:0000313" key="2">
    <source>
        <dbReference type="EMBL" id="PIY93598.1"/>
    </source>
</evidence>
<sequence>MIKFINQNYNCMFNKLSIIIPCYNSEKTLSEAVSSIYRQNILIDFEIILVDDYSLDRTKKIMVELSDRYYQIKCFFHEKNLGGGAARNTGVKFSDGDCIFCLDSDDVLGDNSLSRMISFLDEKKCDGVLFEKNIYFKRKINNVISVVNNKFSNKAVIIDDLFDEKKTFLTLVNFLYTRKAYLKIGGYPEHHDFDTQHFGYKFLSKDLEAFVCQGAIYYQRINNYKSYFQRVYEKGEMSLNMYYIYEDIIDRFSSSIISEIYDYDVFGKNKLCVDELGAHINALYINNKLNFFKRKNGNYGDRNEWTDLFVQAIKSYKEGKYAESIDIYKKIAFLHGCGKIMVMNLVRNYLALSNIYDINVVEKVAIKTLEEMKIKKQKIKNLYPFLVKIFNFFKKYYDK</sequence>
<comment type="caution">
    <text evidence="2">The sequence shown here is derived from an EMBL/GenBank/DDBJ whole genome shotgun (WGS) entry which is preliminary data.</text>
</comment>
<proteinExistence type="predicted"/>
<evidence type="ECO:0000259" key="1">
    <source>
        <dbReference type="Pfam" id="PF00535"/>
    </source>
</evidence>
<dbReference type="InterPro" id="IPR050834">
    <property type="entry name" value="Glycosyltransf_2"/>
</dbReference>
<dbReference type="Pfam" id="PF00535">
    <property type="entry name" value="Glycos_transf_2"/>
    <property type="match status" value="1"/>
</dbReference>
<dbReference type="Proteomes" id="UP000229449">
    <property type="component" value="Unassembled WGS sequence"/>
</dbReference>
<reference evidence="3" key="1">
    <citation type="submission" date="2017-09" db="EMBL/GenBank/DDBJ databases">
        <title>Depth-based differentiation of microbial function through sediment-hosted aquifers and enrichment of novel symbionts in the deep terrestrial subsurface.</title>
        <authorList>
            <person name="Probst A.J."/>
            <person name="Ladd B."/>
            <person name="Jarett J.K."/>
            <person name="Geller-Mcgrath D.E."/>
            <person name="Sieber C.M.K."/>
            <person name="Emerson J.B."/>
            <person name="Anantharaman K."/>
            <person name="Thomas B.C."/>
            <person name="Malmstrom R."/>
            <person name="Stieglmeier M."/>
            <person name="Klingl A."/>
            <person name="Woyke T."/>
            <person name="Ryan C.M."/>
            <person name="Banfield J.F."/>
        </authorList>
    </citation>
    <scope>NUCLEOTIDE SEQUENCE [LARGE SCALE GENOMIC DNA]</scope>
</reference>
<dbReference type="PANTHER" id="PTHR43685:SF2">
    <property type="entry name" value="GLYCOSYLTRANSFERASE 2-LIKE DOMAIN-CONTAINING PROTEIN"/>
    <property type="match status" value="1"/>
</dbReference>
<feature type="domain" description="Glycosyltransferase 2-like" evidence="1">
    <location>
        <begin position="17"/>
        <end position="181"/>
    </location>
</feature>
<dbReference type="AlphaFoldDB" id="A0A2M7R9Z1"/>
<dbReference type="EMBL" id="PFMA01000023">
    <property type="protein sequence ID" value="PIY93598.1"/>
    <property type="molecule type" value="Genomic_DNA"/>
</dbReference>
<organism evidence="2 3">
    <name type="scientific">Candidatus Magasanikbacteria bacterium CG_4_10_14_0_8_um_filter_32_14</name>
    <dbReference type="NCBI Taxonomy" id="1974640"/>
    <lineage>
        <taxon>Bacteria</taxon>
        <taxon>Candidatus Magasanikiibacteriota</taxon>
    </lineage>
</organism>
<dbReference type="Gene3D" id="3.90.550.10">
    <property type="entry name" value="Spore Coat Polysaccharide Biosynthesis Protein SpsA, Chain A"/>
    <property type="match status" value="1"/>
</dbReference>
<evidence type="ECO:0000313" key="3">
    <source>
        <dbReference type="Proteomes" id="UP000229449"/>
    </source>
</evidence>
<dbReference type="InterPro" id="IPR001173">
    <property type="entry name" value="Glyco_trans_2-like"/>
</dbReference>
<dbReference type="PANTHER" id="PTHR43685">
    <property type="entry name" value="GLYCOSYLTRANSFERASE"/>
    <property type="match status" value="1"/>
</dbReference>
<name>A0A2M7R9Z1_9BACT</name>
<dbReference type="InterPro" id="IPR029044">
    <property type="entry name" value="Nucleotide-diphossugar_trans"/>
</dbReference>
<gene>
    <name evidence="2" type="ORF">COY69_00855</name>
</gene>
<dbReference type="SUPFAM" id="SSF53448">
    <property type="entry name" value="Nucleotide-diphospho-sugar transferases"/>
    <property type="match status" value="1"/>
</dbReference>